<dbReference type="PANTHER" id="PTHR46386:SF11">
    <property type="entry name" value="AUTOIMMUNE REGULATOR"/>
    <property type="match status" value="1"/>
</dbReference>
<dbReference type="PANTHER" id="PTHR46386">
    <property type="entry name" value="NUCLEAR BODY PROTEIN SP140"/>
    <property type="match status" value="1"/>
</dbReference>
<name>A0A6I9X1X4_9SAUR</name>
<dbReference type="GO" id="GO:0003677">
    <property type="term" value="F:DNA binding"/>
    <property type="evidence" value="ECO:0007669"/>
    <property type="project" value="InterPro"/>
</dbReference>
<proteinExistence type="predicted"/>
<dbReference type="PRINTS" id="PR01711">
    <property type="entry name" value="AIREGULATOR"/>
</dbReference>
<reference evidence="4" key="1">
    <citation type="submission" date="2025-08" db="UniProtKB">
        <authorList>
            <consortium name="RefSeq"/>
        </authorList>
    </citation>
    <scope>IDENTIFICATION</scope>
    <source>
        <tissue evidence="4">Skeletal muscle</tissue>
    </source>
</reference>
<keyword evidence="3" id="KW-1185">Reference proteome</keyword>
<dbReference type="Proteomes" id="UP000504617">
    <property type="component" value="Unplaced"/>
</dbReference>
<dbReference type="InterPro" id="IPR043563">
    <property type="entry name" value="Sp110/Sp140/Sp140L-like"/>
</dbReference>
<dbReference type="GeneID" id="106538379"/>
<evidence type="ECO:0000256" key="1">
    <source>
        <dbReference type="SAM" id="MobiDB-lite"/>
    </source>
</evidence>
<protein>
    <submittedName>
        <fullName evidence="4">Autoimmune regulator-like</fullName>
    </submittedName>
</protein>
<dbReference type="RefSeq" id="XP_013908321.1">
    <property type="nucleotide sequence ID" value="XM_014052846.1"/>
</dbReference>
<dbReference type="GO" id="GO:0005737">
    <property type="term" value="C:cytoplasm"/>
    <property type="evidence" value="ECO:0007669"/>
    <property type="project" value="InterPro"/>
</dbReference>
<dbReference type="Pfam" id="PF03172">
    <property type="entry name" value="HSR"/>
    <property type="match status" value="1"/>
</dbReference>
<dbReference type="GO" id="GO:0045182">
    <property type="term" value="F:translation regulator activity"/>
    <property type="evidence" value="ECO:0007669"/>
    <property type="project" value="InterPro"/>
</dbReference>
<gene>
    <name evidence="4" type="primary">LOC106538379</name>
</gene>
<accession>A0A6I9X1X4</accession>
<dbReference type="InterPro" id="IPR004865">
    <property type="entry name" value="HSR_dom"/>
</dbReference>
<dbReference type="OrthoDB" id="787137at2759"/>
<dbReference type="GO" id="GO:0000981">
    <property type="term" value="F:DNA-binding transcription factor activity, RNA polymerase II-specific"/>
    <property type="evidence" value="ECO:0007669"/>
    <property type="project" value="TreeGrafter"/>
</dbReference>
<feature type="region of interest" description="Disordered" evidence="1">
    <location>
        <begin position="137"/>
        <end position="184"/>
    </location>
</feature>
<evidence type="ECO:0000313" key="3">
    <source>
        <dbReference type="Proteomes" id="UP000504617"/>
    </source>
</evidence>
<organism evidence="3 4">
    <name type="scientific">Thamnophis sirtalis</name>
    <dbReference type="NCBI Taxonomy" id="35019"/>
    <lineage>
        <taxon>Eukaryota</taxon>
        <taxon>Metazoa</taxon>
        <taxon>Chordata</taxon>
        <taxon>Craniata</taxon>
        <taxon>Vertebrata</taxon>
        <taxon>Euteleostomi</taxon>
        <taxon>Lepidosauria</taxon>
        <taxon>Squamata</taxon>
        <taxon>Bifurcata</taxon>
        <taxon>Unidentata</taxon>
        <taxon>Episquamata</taxon>
        <taxon>Toxicofera</taxon>
        <taxon>Serpentes</taxon>
        <taxon>Colubroidea</taxon>
        <taxon>Colubridae</taxon>
        <taxon>Natricinae</taxon>
        <taxon>Thamnophis</taxon>
    </lineage>
</organism>
<dbReference type="GO" id="GO:0005634">
    <property type="term" value="C:nucleus"/>
    <property type="evidence" value="ECO:0007669"/>
    <property type="project" value="InterPro"/>
</dbReference>
<evidence type="ECO:0000313" key="4">
    <source>
        <dbReference type="RefSeq" id="XP_013908321.1"/>
    </source>
</evidence>
<feature type="domain" description="HSR" evidence="2">
    <location>
        <begin position="7"/>
        <end position="125"/>
    </location>
</feature>
<sequence length="264" mass="30440">MNGELDNTALLESRMFNSNRALGEGDLRKLLKIYRTEISMAVDDVFPLLHGLADHDIVTEEMFKDTLHLKETEGCHRAFYTMLTWLLNQDLSSIEDFWRVLFKEYNLERYSKLQSIWSSFPKDMDFGKHRKTKKVAISPKTVAQHKSQGKRKIEEKDPLQLTQPSGKIDPHLGSLPKTKTVKKSENAEVQQYPLPSGNAKKFVKVGDECYTSSMSEELGENKVYEKKPSMNNKELQVSEYVYSHTIINSYSLWIFSSEEQSMLG</sequence>
<dbReference type="KEGG" id="tsr:106538379"/>
<dbReference type="InterPro" id="IPR008087">
    <property type="entry name" value="AIRE"/>
</dbReference>
<dbReference type="GO" id="GO:0006959">
    <property type="term" value="P:humoral immune response"/>
    <property type="evidence" value="ECO:0007669"/>
    <property type="project" value="InterPro"/>
</dbReference>
<evidence type="ECO:0000259" key="2">
    <source>
        <dbReference type="PROSITE" id="PS51414"/>
    </source>
</evidence>
<dbReference type="PROSITE" id="PS51414">
    <property type="entry name" value="HSR"/>
    <property type="match status" value="1"/>
</dbReference>
<dbReference type="AlphaFoldDB" id="A0A6I9X1X4"/>